<keyword evidence="1" id="KW-0812">Transmembrane</keyword>
<dbReference type="EMBL" id="CAKMTQ010000034">
    <property type="protein sequence ID" value="CAH1535323.1"/>
    <property type="molecule type" value="Genomic_DNA"/>
</dbReference>
<proteinExistence type="predicted"/>
<keyword evidence="1" id="KW-1133">Transmembrane helix</keyword>
<evidence type="ECO:0000313" key="2">
    <source>
        <dbReference type="EMBL" id="CAH1535323.1"/>
    </source>
</evidence>
<evidence type="ECO:0000256" key="1">
    <source>
        <dbReference type="SAM" id="Phobius"/>
    </source>
</evidence>
<dbReference type="Proteomes" id="UP001295420">
    <property type="component" value="Unassembled WGS sequence"/>
</dbReference>
<dbReference type="AlphaFoldDB" id="A0AAU9Q8C6"/>
<organism evidence="2 3">
    <name type="scientific">Vibrio owensii</name>
    <dbReference type="NCBI Taxonomy" id="696485"/>
    <lineage>
        <taxon>Bacteria</taxon>
        <taxon>Pseudomonadati</taxon>
        <taxon>Pseudomonadota</taxon>
        <taxon>Gammaproteobacteria</taxon>
        <taxon>Vibrionales</taxon>
        <taxon>Vibrionaceae</taxon>
        <taxon>Vibrio</taxon>
    </lineage>
</organism>
<protein>
    <submittedName>
        <fullName evidence="2">Uncharacterized protein</fullName>
    </submittedName>
</protein>
<name>A0AAU9Q8C6_9VIBR</name>
<accession>A0AAU9Q8C6</accession>
<gene>
    <name evidence="2" type="ORF">THF1D04_40154</name>
</gene>
<keyword evidence="1" id="KW-0472">Membrane</keyword>
<feature type="transmembrane region" description="Helical" evidence="1">
    <location>
        <begin position="38"/>
        <end position="58"/>
    </location>
</feature>
<sequence>MSNERESIIKFIIITPVSPVLSNTLLKVGKKKLINNNSFITVSYFILKNILPLFISYVTHKTF</sequence>
<comment type="caution">
    <text evidence="2">The sequence shown here is derived from an EMBL/GenBank/DDBJ whole genome shotgun (WGS) entry which is preliminary data.</text>
</comment>
<evidence type="ECO:0000313" key="3">
    <source>
        <dbReference type="Proteomes" id="UP001295420"/>
    </source>
</evidence>
<reference evidence="2" key="1">
    <citation type="submission" date="2022-01" db="EMBL/GenBank/DDBJ databases">
        <authorList>
            <person name="Lagorce A."/>
        </authorList>
    </citation>
    <scope>NUCLEOTIDE SEQUENCE</scope>
    <source>
        <strain evidence="2">Th15_F1_D04</strain>
    </source>
</reference>